<dbReference type="Proteomes" id="UP001497512">
    <property type="component" value="Chromosome 10"/>
</dbReference>
<evidence type="ECO:0000313" key="1">
    <source>
        <dbReference type="EMBL" id="CAK9193910.1"/>
    </source>
</evidence>
<gene>
    <name evidence="1" type="ORF">CSSPTR1EN2_LOCUS2262</name>
</gene>
<keyword evidence="2" id="KW-1185">Reference proteome</keyword>
<reference evidence="1" key="1">
    <citation type="submission" date="2024-02" db="EMBL/GenBank/DDBJ databases">
        <authorList>
            <consortium name="ELIXIR-Norway"/>
            <consortium name="Elixir Norway"/>
        </authorList>
    </citation>
    <scope>NUCLEOTIDE SEQUENCE</scope>
</reference>
<proteinExistence type="predicted"/>
<accession>A0ABP0TEF2</accession>
<evidence type="ECO:0000313" key="2">
    <source>
        <dbReference type="Proteomes" id="UP001497512"/>
    </source>
</evidence>
<protein>
    <submittedName>
        <fullName evidence="1">Uncharacterized protein</fullName>
    </submittedName>
</protein>
<name>A0ABP0TEF2_9BRYO</name>
<dbReference type="EMBL" id="OZ019902">
    <property type="protein sequence ID" value="CAK9193910.1"/>
    <property type="molecule type" value="Genomic_DNA"/>
</dbReference>
<sequence>MRMKCGSCSFHTIVASWHLHLKTVQPSFWEVVDDEMVMLKAYFDWAPEAKYLLFLGVPRALNTMTGNEEVKL</sequence>
<organism evidence="1 2">
    <name type="scientific">Sphagnum troendelagicum</name>
    <dbReference type="NCBI Taxonomy" id="128251"/>
    <lineage>
        <taxon>Eukaryota</taxon>
        <taxon>Viridiplantae</taxon>
        <taxon>Streptophyta</taxon>
        <taxon>Embryophyta</taxon>
        <taxon>Bryophyta</taxon>
        <taxon>Sphagnophytina</taxon>
        <taxon>Sphagnopsida</taxon>
        <taxon>Sphagnales</taxon>
        <taxon>Sphagnaceae</taxon>
        <taxon>Sphagnum</taxon>
    </lineage>
</organism>